<proteinExistence type="predicted"/>
<keyword evidence="3" id="KW-1185">Reference proteome</keyword>
<sequence>MSKNKRKPISNSEKVANNHYNVNHYNSQDQTEKGLAITHEQASDNYMEGTIDAKIDETNENDEVTSHDGEEIPRKGYE</sequence>
<evidence type="ECO:0000313" key="2">
    <source>
        <dbReference type="EMBL" id="PWU67634.1"/>
    </source>
</evidence>
<evidence type="ECO:0000313" key="3">
    <source>
        <dbReference type="Proteomes" id="UP000245624"/>
    </source>
</evidence>
<comment type="caution">
    <text evidence="2">The sequence shown here is derived from an EMBL/GenBank/DDBJ whole genome shotgun (WGS) entry which is preliminary data.</text>
</comment>
<accession>A0A317KWZ4</accession>
<reference evidence="2 3" key="1">
    <citation type="submission" date="2018-05" db="EMBL/GenBank/DDBJ databases">
        <title>Genomic analysis of Gracilibacillus dipsosauri DD1 reveals novel features of a salt-tolerant amylase.</title>
        <authorList>
            <person name="Deutch C.E."/>
            <person name="Yang S."/>
        </authorList>
    </citation>
    <scope>NUCLEOTIDE SEQUENCE [LARGE SCALE GENOMIC DNA]</scope>
    <source>
        <strain evidence="2 3">DD1</strain>
    </source>
</reference>
<feature type="compositionally biased region" description="Low complexity" evidence="1">
    <location>
        <begin position="15"/>
        <end position="26"/>
    </location>
</feature>
<evidence type="ECO:0000256" key="1">
    <source>
        <dbReference type="SAM" id="MobiDB-lite"/>
    </source>
</evidence>
<dbReference type="Pfam" id="PF13217">
    <property type="entry name" value="DUF4025"/>
    <property type="match status" value="1"/>
</dbReference>
<feature type="compositionally biased region" description="Basic and acidic residues" evidence="1">
    <location>
        <begin position="64"/>
        <end position="78"/>
    </location>
</feature>
<organism evidence="2 3">
    <name type="scientific">Gracilibacillus dipsosauri</name>
    <dbReference type="NCBI Taxonomy" id="178340"/>
    <lineage>
        <taxon>Bacteria</taxon>
        <taxon>Bacillati</taxon>
        <taxon>Bacillota</taxon>
        <taxon>Bacilli</taxon>
        <taxon>Bacillales</taxon>
        <taxon>Bacillaceae</taxon>
        <taxon>Gracilibacillus</taxon>
    </lineage>
</organism>
<dbReference type="RefSeq" id="WP_054860606.1">
    <property type="nucleotide sequence ID" value="NZ_JAJUIE010000053.1"/>
</dbReference>
<dbReference type="EMBL" id="QGTD01000013">
    <property type="protein sequence ID" value="PWU67634.1"/>
    <property type="molecule type" value="Genomic_DNA"/>
</dbReference>
<dbReference type="InterPro" id="IPR025100">
    <property type="entry name" value="DUF4025"/>
</dbReference>
<dbReference type="Proteomes" id="UP000245624">
    <property type="component" value="Unassembled WGS sequence"/>
</dbReference>
<feature type="region of interest" description="Disordered" evidence="1">
    <location>
        <begin position="1"/>
        <end position="78"/>
    </location>
</feature>
<dbReference type="OrthoDB" id="2476089at2"/>
<dbReference type="AlphaFoldDB" id="A0A317KWZ4"/>
<name>A0A317KWZ4_9BACI</name>
<protein>
    <submittedName>
        <fullName evidence="2">DUF4025 domain-containing protein</fullName>
    </submittedName>
</protein>
<gene>
    <name evidence="2" type="ORF">DLJ74_14350</name>
</gene>